<evidence type="ECO:0000256" key="2">
    <source>
        <dbReference type="RuleBase" id="RU362119"/>
    </source>
</evidence>
<dbReference type="Pfam" id="PF00149">
    <property type="entry name" value="Metallophos"/>
    <property type="match status" value="1"/>
</dbReference>
<dbReference type="PRINTS" id="PR01607">
    <property type="entry name" value="APYRASEFAMLY"/>
</dbReference>
<dbReference type="AlphaFoldDB" id="A0A7C9TNW1"/>
<evidence type="ECO:0000313" key="5">
    <source>
        <dbReference type="EMBL" id="NDY94025.1"/>
    </source>
</evidence>
<evidence type="ECO:0000313" key="6">
    <source>
        <dbReference type="Proteomes" id="UP000484255"/>
    </source>
</evidence>
<dbReference type="GO" id="GO:0008253">
    <property type="term" value="F:5'-nucleotidase activity"/>
    <property type="evidence" value="ECO:0007669"/>
    <property type="project" value="TreeGrafter"/>
</dbReference>
<dbReference type="EMBL" id="JAAGOH010000061">
    <property type="protein sequence ID" value="NDY94025.1"/>
    <property type="molecule type" value="Genomic_DNA"/>
</dbReference>
<organism evidence="5 6">
    <name type="scientific">Ideonella livida</name>
    <dbReference type="NCBI Taxonomy" id="2707176"/>
    <lineage>
        <taxon>Bacteria</taxon>
        <taxon>Pseudomonadati</taxon>
        <taxon>Pseudomonadota</taxon>
        <taxon>Betaproteobacteria</taxon>
        <taxon>Burkholderiales</taxon>
        <taxon>Sphaerotilaceae</taxon>
        <taxon>Ideonella</taxon>
    </lineage>
</organism>
<feature type="signal peptide" evidence="2">
    <location>
        <begin position="1"/>
        <end position="18"/>
    </location>
</feature>
<evidence type="ECO:0000259" key="4">
    <source>
        <dbReference type="Pfam" id="PF02872"/>
    </source>
</evidence>
<reference evidence="5 6" key="1">
    <citation type="submission" date="2020-02" db="EMBL/GenBank/DDBJ databases">
        <title>Ideonella bacterium strain TBM-1.</title>
        <authorList>
            <person name="Chen W.-M."/>
        </authorList>
    </citation>
    <scope>NUCLEOTIDE SEQUENCE [LARGE SCALE GENOMIC DNA]</scope>
    <source>
        <strain evidence="5 6">TBM-1</strain>
    </source>
</reference>
<dbReference type="PANTHER" id="PTHR11575:SF24">
    <property type="entry name" value="5'-NUCLEOTIDASE"/>
    <property type="match status" value="1"/>
</dbReference>
<dbReference type="InterPro" id="IPR036907">
    <property type="entry name" value="5'-Nucleotdase_C_sf"/>
</dbReference>
<dbReference type="SUPFAM" id="SSF55816">
    <property type="entry name" value="5'-nucleotidase (syn. UDP-sugar hydrolase), C-terminal domain"/>
    <property type="match status" value="1"/>
</dbReference>
<dbReference type="GO" id="GO:0008768">
    <property type="term" value="F:UDP-sugar diphosphatase activity"/>
    <property type="evidence" value="ECO:0007669"/>
    <property type="project" value="TreeGrafter"/>
</dbReference>
<dbReference type="InterPro" id="IPR008334">
    <property type="entry name" value="5'-Nucleotdase_C"/>
</dbReference>
<dbReference type="InterPro" id="IPR029052">
    <property type="entry name" value="Metallo-depent_PP-like"/>
</dbReference>
<dbReference type="GO" id="GO:0030288">
    <property type="term" value="C:outer membrane-bounded periplasmic space"/>
    <property type="evidence" value="ECO:0007669"/>
    <property type="project" value="TreeGrafter"/>
</dbReference>
<dbReference type="Pfam" id="PF02872">
    <property type="entry name" value="5_nucleotid_C"/>
    <property type="match status" value="1"/>
</dbReference>
<gene>
    <name evidence="5" type="ORF">G3A44_22800</name>
</gene>
<feature type="chain" id="PRO_5029034335" evidence="2">
    <location>
        <begin position="19"/>
        <end position="616"/>
    </location>
</feature>
<evidence type="ECO:0000256" key="1">
    <source>
        <dbReference type="ARBA" id="ARBA00022729"/>
    </source>
</evidence>
<feature type="domain" description="5'-Nucleotidase C-terminal" evidence="4">
    <location>
        <begin position="402"/>
        <end position="566"/>
    </location>
</feature>
<keyword evidence="1 2" id="KW-0732">Signal</keyword>
<comment type="caution">
    <text evidence="5">The sequence shown here is derived from an EMBL/GenBank/DDBJ whole genome shotgun (WGS) entry which is preliminary data.</text>
</comment>
<accession>A0A7C9TNW1</accession>
<dbReference type="InterPro" id="IPR004843">
    <property type="entry name" value="Calcineurin-like_PHP"/>
</dbReference>
<dbReference type="PANTHER" id="PTHR11575">
    <property type="entry name" value="5'-NUCLEOTIDASE-RELATED"/>
    <property type="match status" value="1"/>
</dbReference>
<keyword evidence="2" id="KW-0547">Nucleotide-binding</keyword>
<evidence type="ECO:0000259" key="3">
    <source>
        <dbReference type="Pfam" id="PF00149"/>
    </source>
</evidence>
<dbReference type="Gene3D" id="3.90.780.10">
    <property type="entry name" value="5'-Nucleotidase, C-terminal domain"/>
    <property type="match status" value="1"/>
</dbReference>
<keyword evidence="6" id="KW-1185">Reference proteome</keyword>
<sequence length="616" mass="63117">MVSSLTLRACRAAPVALAAALALAGAAASAAPAAKSPTATVRVLAFNDFHGALESPGTYRANASAAAVPAGGADVLAGYVAAARAAHPRTVVVSAGDLVGASPMLSALYHDEPTIEAMNLLGLDFNVLGNHEFDDGRRELMRLQRGGCHPNDTVTSCARTGAGGERLVFEGSRARFLSANVVREAGGAPLVHPYGIRSFEVDGRRLKVAFVGATLRETPTIVSPSGVRGLRFTDEAAALNALVPALRAKGVEAIVAVIHQGGTQAVSGTADINACAGDLAGSAIQSIVSQLDDAFDAVMTGHTHVPYVCQVANAAGRAIPVTQTAANGRVLTQLDLTLDRGGHVVATQARNVVVDRTDPSITPHAGIAALVADYKARVAPIANRVLGAVAADVPNSRDAACAMPAGHLVADAMLAATAAPAQGGAQLALMNPGGVRSPGFLYAGSAAGEGDGQVTYGEAFTVQPFGNSLVTMTLTSAQLRTVLEQQFPGCLGQTSFSRVMLPSTGVRYEWDHTQACGAKVRNFTLTTGGVTHTLVDAAGQVGEPDRTWRVTVNSFMADGGDAFSTFLQGQDRLGGAQDIDALEAYLAGFKAPKAPYNPASVSPRIVRVDTSTATCP</sequence>
<name>A0A7C9TNW1_9BURK</name>
<keyword evidence="2" id="KW-0378">Hydrolase</keyword>
<comment type="similarity">
    <text evidence="2">Belongs to the 5'-nucleotidase family.</text>
</comment>
<feature type="domain" description="Calcineurin-like phosphoesterase" evidence="3">
    <location>
        <begin position="42"/>
        <end position="306"/>
    </location>
</feature>
<protein>
    <submittedName>
        <fullName evidence="5">Bifunctional metallophosphatase/5'-nucleotidase</fullName>
    </submittedName>
</protein>
<dbReference type="SUPFAM" id="SSF56300">
    <property type="entry name" value="Metallo-dependent phosphatases"/>
    <property type="match status" value="1"/>
</dbReference>
<dbReference type="RefSeq" id="WP_163460045.1">
    <property type="nucleotide sequence ID" value="NZ_JAAGOH010000061.1"/>
</dbReference>
<dbReference type="Gene3D" id="3.60.21.10">
    <property type="match status" value="1"/>
</dbReference>
<dbReference type="GO" id="GO:0000166">
    <property type="term" value="F:nucleotide binding"/>
    <property type="evidence" value="ECO:0007669"/>
    <property type="project" value="UniProtKB-KW"/>
</dbReference>
<dbReference type="GO" id="GO:0009166">
    <property type="term" value="P:nucleotide catabolic process"/>
    <property type="evidence" value="ECO:0007669"/>
    <property type="project" value="InterPro"/>
</dbReference>
<proteinExistence type="inferred from homology"/>
<dbReference type="Proteomes" id="UP000484255">
    <property type="component" value="Unassembled WGS sequence"/>
</dbReference>
<dbReference type="InterPro" id="IPR006179">
    <property type="entry name" value="5_nucleotidase/apyrase"/>
</dbReference>